<organism evidence="2 3">
    <name type="scientific">Gryllus longicercus</name>
    <dbReference type="NCBI Taxonomy" id="2509291"/>
    <lineage>
        <taxon>Eukaryota</taxon>
        <taxon>Metazoa</taxon>
        <taxon>Ecdysozoa</taxon>
        <taxon>Arthropoda</taxon>
        <taxon>Hexapoda</taxon>
        <taxon>Insecta</taxon>
        <taxon>Pterygota</taxon>
        <taxon>Neoptera</taxon>
        <taxon>Polyneoptera</taxon>
        <taxon>Orthoptera</taxon>
        <taxon>Ensifera</taxon>
        <taxon>Gryllidea</taxon>
        <taxon>Grylloidea</taxon>
        <taxon>Gryllidae</taxon>
        <taxon>Gryllinae</taxon>
        <taxon>Gryllus</taxon>
    </lineage>
</organism>
<feature type="transmembrane region" description="Helical" evidence="1">
    <location>
        <begin position="137"/>
        <end position="159"/>
    </location>
</feature>
<feature type="transmembrane region" description="Helical" evidence="1">
    <location>
        <begin position="104"/>
        <end position="130"/>
    </location>
</feature>
<reference evidence="2 3" key="1">
    <citation type="submission" date="2024-03" db="EMBL/GenBank/DDBJ databases">
        <title>The genome assembly and annotation of the cricket Gryllus longicercus Weissman &amp; Gray.</title>
        <authorList>
            <person name="Szrajer S."/>
            <person name="Gray D."/>
            <person name="Ylla G."/>
        </authorList>
    </citation>
    <scope>NUCLEOTIDE SEQUENCE [LARGE SCALE GENOMIC DNA]</scope>
    <source>
        <strain evidence="2">DAG 2021-001</strain>
        <tissue evidence="2">Whole body minus gut</tissue>
    </source>
</reference>
<keyword evidence="3" id="KW-1185">Reference proteome</keyword>
<keyword evidence="1" id="KW-0812">Transmembrane</keyword>
<evidence type="ECO:0000256" key="1">
    <source>
        <dbReference type="SAM" id="Phobius"/>
    </source>
</evidence>
<protein>
    <submittedName>
        <fullName evidence="2">Uncharacterized protein</fullName>
    </submittedName>
</protein>
<keyword evidence="1" id="KW-0472">Membrane</keyword>
<keyword evidence="1" id="KW-1133">Transmembrane helix</keyword>
<accession>A0AAN9VTT5</accession>
<evidence type="ECO:0000313" key="3">
    <source>
        <dbReference type="Proteomes" id="UP001378592"/>
    </source>
</evidence>
<sequence>MVVMYSFCFWFSVRLGSIIVGVTSLVQALAFLILCCVGLEDRPTVSETIKNWLDKNEMLFLKAPLTDMSKDPEGSLVFFTSFTAIYAFCCLLLMYGAYRCNLMLMYPFMGLDLLRLIFLSICFVFAMILVKENLYNLGLLIGFSVGGGFALLYLFYMWFCTLSMCQIVKELEKMEDMIDPYNNPPVPTSDYGKKFTMDTSLAVGMNYYDNGYNYLSRPIY</sequence>
<feature type="transmembrane region" description="Helical" evidence="1">
    <location>
        <begin position="15"/>
        <end position="39"/>
    </location>
</feature>
<gene>
    <name evidence="2" type="ORF">R5R35_003532</name>
</gene>
<dbReference type="EMBL" id="JAZDUA010000108">
    <property type="protein sequence ID" value="KAK7867862.1"/>
    <property type="molecule type" value="Genomic_DNA"/>
</dbReference>
<proteinExistence type="predicted"/>
<evidence type="ECO:0000313" key="2">
    <source>
        <dbReference type="EMBL" id="KAK7867862.1"/>
    </source>
</evidence>
<comment type="caution">
    <text evidence="2">The sequence shown here is derived from an EMBL/GenBank/DDBJ whole genome shotgun (WGS) entry which is preliminary data.</text>
</comment>
<dbReference type="Proteomes" id="UP001378592">
    <property type="component" value="Unassembled WGS sequence"/>
</dbReference>
<name>A0AAN9VTT5_9ORTH</name>
<feature type="transmembrane region" description="Helical" evidence="1">
    <location>
        <begin position="76"/>
        <end position="98"/>
    </location>
</feature>
<dbReference type="AlphaFoldDB" id="A0AAN9VTT5"/>